<dbReference type="Ensembl" id="ENSCMIT00000025296.1">
    <property type="protein sequence ID" value="ENSCMIP00000024885.1"/>
    <property type="gene ID" value="ENSCMIG00000010982.1"/>
</dbReference>
<evidence type="ECO:0000313" key="8">
    <source>
        <dbReference type="Ensembl" id="ENSCMIP00000024885.1"/>
    </source>
</evidence>
<dbReference type="AlphaFoldDB" id="A0A4W3IW57"/>
<comment type="similarity">
    <text evidence="1 4">Belongs to the glycosyl hydrolase 31 family.</text>
</comment>
<dbReference type="SUPFAM" id="SSF51011">
    <property type="entry name" value="Glycosyl hydrolase domain"/>
    <property type="match status" value="1"/>
</dbReference>
<dbReference type="GeneID" id="103180988"/>
<dbReference type="OMA" id="AFFTWVH"/>
<feature type="domain" description="Glycosyl hydrolase family 31 C-terminal" evidence="7">
    <location>
        <begin position="653"/>
        <end position="732"/>
    </location>
</feature>
<reference evidence="9" key="3">
    <citation type="journal article" date="2014" name="Nature">
        <title>Elephant shark genome provides unique insights into gnathostome evolution.</title>
        <authorList>
            <consortium name="International Elephant Shark Genome Sequencing Consortium"/>
            <person name="Venkatesh B."/>
            <person name="Lee A.P."/>
            <person name="Ravi V."/>
            <person name="Maurya A.K."/>
            <person name="Lian M.M."/>
            <person name="Swann J.B."/>
            <person name="Ohta Y."/>
            <person name="Flajnik M.F."/>
            <person name="Sutoh Y."/>
            <person name="Kasahara M."/>
            <person name="Hoon S."/>
            <person name="Gangu V."/>
            <person name="Roy S.W."/>
            <person name="Irimia M."/>
            <person name="Korzh V."/>
            <person name="Kondrychyn I."/>
            <person name="Lim Z.W."/>
            <person name="Tay B.H."/>
            <person name="Tohari S."/>
            <person name="Kong K.W."/>
            <person name="Ho S."/>
            <person name="Lorente-Galdos B."/>
            <person name="Quilez J."/>
            <person name="Marques-Bonet T."/>
            <person name="Raney B.J."/>
            <person name="Ingham P.W."/>
            <person name="Tay A."/>
            <person name="Hillier L.W."/>
            <person name="Minx P."/>
            <person name="Boehm T."/>
            <person name="Wilson R.K."/>
            <person name="Brenner S."/>
            <person name="Warren W.C."/>
        </authorList>
    </citation>
    <scope>NUCLEOTIDE SEQUENCE [LARGE SCALE GENOMIC DNA]</scope>
</reference>
<organism evidence="8 9">
    <name type="scientific">Callorhinchus milii</name>
    <name type="common">Ghost shark</name>
    <dbReference type="NCBI Taxonomy" id="7868"/>
    <lineage>
        <taxon>Eukaryota</taxon>
        <taxon>Metazoa</taxon>
        <taxon>Chordata</taxon>
        <taxon>Craniata</taxon>
        <taxon>Vertebrata</taxon>
        <taxon>Chondrichthyes</taxon>
        <taxon>Holocephali</taxon>
        <taxon>Chimaeriformes</taxon>
        <taxon>Callorhinchidae</taxon>
        <taxon>Callorhinchus</taxon>
    </lineage>
</organism>
<evidence type="ECO:0000256" key="5">
    <source>
        <dbReference type="SAM" id="Phobius"/>
    </source>
</evidence>
<keyword evidence="5" id="KW-0812">Transmembrane</keyword>
<dbReference type="Pfam" id="PF01055">
    <property type="entry name" value="Glyco_hydro_31_2nd"/>
    <property type="match status" value="1"/>
</dbReference>
<dbReference type="InterPro" id="IPR050985">
    <property type="entry name" value="Alpha-glycosidase_related"/>
</dbReference>
<dbReference type="OrthoDB" id="10070917at2759"/>
<dbReference type="CDD" id="cd06592">
    <property type="entry name" value="GH31_NET37"/>
    <property type="match status" value="1"/>
</dbReference>
<proteinExistence type="inferred from homology"/>
<evidence type="ECO:0000259" key="7">
    <source>
        <dbReference type="Pfam" id="PF21365"/>
    </source>
</evidence>
<dbReference type="Gene3D" id="3.20.20.80">
    <property type="entry name" value="Glycosidases"/>
    <property type="match status" value="1"/>
</dbReference>
<dbReference type="GO" id="GO:0005975">
    <property type="term" value="P:carbohydrate metabolic process"/>
    <property type="evidence" value="ECO:0007669"/>
    <property type="project" value="InterPro"/>
</dbReference>
<dbReference type="InterPro" id="IPR013780">
    <property type="entry name" value="Glyco_hydro_b"/>
</dbReference>
<dbReference type="GO" id="GO:0048741">
    <property type="term" value="P:skeletal muscle fiber development"/>
    <property type="evidence" value="ECO:0007669"/>
    <property type="project" value="TreeGrafter"/>
</dbReference>
<dbReference type="PANTHER" id="PTHR43053">
    <property type="entry name" value="GLYCOSIDASE FAMILY 31"/>
    <property type="match status" value="1"/>
</dbReference>
<dbReference type="SUPFAM" id="SSF51445">
    <property type="entry name" value="(Trans)glycosidases"/>
    <property type="match status" value="1"/>
</dbReference>
<evidence type="ECO:0000259" key="6">
    <source>
        <dbReference type="Pfam" id="PF01055"/>
    </source>
</evidence>
<dbReference type="InterPro" id="IPR000322">
    <property type="entry name" value="Glyco_hydro_31_TIM"/>
</dbReference>
<evidence type="ECO:0000256" key="4">
    <source>
        <dbReference type="RuleBase" id="RU361185"/>
    </source>
</evidence>
<dbReference type="KEGG" id="cmk:103180988"/>
<reference evidence="8" key="5">
    <citation type="submission" date="2025-09" db="UniProtKB">
        <authorList>
            <consortium name="Ensembl"/>
        </authorList>
    </citation>
    <scope>IDENTIFICATION</scope>
</reference>
<dbReference type="InParanoid" id="A0A4W3IW57"/>
<dbReference type="InterPro" id="IPR048395">
    <property type="entry name" value="Glyco_hydro_31_C"/>
</dbReference>
<evidence type="ECO:0000256" key="2">
    <source>
        <dbReference type="ARBA" id="ARBA00022801"/>
    </source>
</evidence>
<dbReference type="Gene3D" id="2.60.40.1180">
    <property type="entry name" value="Golgi alpha-mannosidase II"/>
    <property type="match status" value="1"/>
</dbReference>
<keyword evidence="9" id="KW-1185">Reference proteome</keyword>
<dbReference type="Proteomes" id="UP000314986">
    <property type="component" value="Unassembled WGS sequence"/>
</dbReference>
<evidence type="ECO:0000313" key="9">
    <source>
        <dbReference type="Proteomes" id="UP000314986"/>
    </source>
</evidence>
<dbReference type="InterPro" id="IPR017853">
    <property type="entry name" value="GH"/>
</dbReference>
<dbReference type="Pfam" id="PF21365">
    <property type="entry name" value="Glyco_hydro_31_3rd"/>
    <property type="match status" value="1"/>
</dbReference>
<dbReference type="GO" id="GO:0004553">
    <property type="term" value="F:hydrolase activity, hydrolyzing O-glycosyl compounds"/>
    <property type="evidence" value="ECO:0007669"/>
    <property type="project" value="InterPro"/>
</dbReference>
<evidence type="ECO:0000256" key="3">
    <source>
        <dbReference type="ARBA" id="ARBA00023295"/>
    </source>
</evidence>
<accession>A0A4W3IW57</accession>
<keyword evidence="5" id="KW-1133">Transmembrane helix</keyword>
<evidence type="ECO:0000256" key="1">
    <source>
        <dbReference type="ARBA" id="ARBA00007806"/>
    </source>
</evidence>
<feature type="domain" description="Glycoside hydrolase family 31 TIM barrel" evidence="6">
    <location>
        <begin position="334"/>
        <end position="638"/>
    </location>
</feature>
<reference evidence="9" key="2">
    <citation type="journal article" date="2007" name="PLoS Biol.">
        <title>Survey sequencing and comparative analysis of the elephant shark (Callorhinchus milii) genome.</title>
        <authorList>
            <person name="Venkatesh B."/>
            <person name="Kirkness E.F."/>
            <person name="Loh Y.H."/>
            <person name="Halpern A.L."/>
            <person name="Lee A.P."/>
            <person name="Johnson J."/>
            <person name="Dandona N."/>
            <person name="Viswanathan L.D."/>
            <person name="Tay A."/>
            <person name="Venter J.C."/>
            <person name="Strausberg R.L."/>
            <person name="Brenner S."/>
        </authorList>
    </citation>
    <scope>NUCLEOTIDE SEQUENCE [LARGE SCALE GENOMIC DNA]</scope>
</reference>
<gene>
    <name evidence="8" type="primary">myorg</name>
</gene>
<dbReference type="GeneTree" id="ENSGT00940000161008"/>
<keyword evidence="5" id="KW-0472">Membrane</keyword>
<reference evidence="9" key="1">
    <citation type="journal article" date="2006" name="Science">
        <title>Ancient noncoding elements conserved in the human genome.</title>
        <authorList>
            <person name="Venkatesh B."/>
            <person name="Kirkness E.F."/>
            <person name="Loh Y.H."/>
            <person name="Halpern A.L."/>
            <person name="Lee A.P."/>
            <person name="Johnson J."/>
            <person name="Dandona N."/>
            <person name="Viswanathan L.D."/>
            <person name="Tay A."/>
            <person name="Venter J.C."/>
            <person name="Strausberg R.L."/>
            <person name="Brenner S."/>
        </authorList>
    </citation>
    <scope>NUCLEOTIDE SEQUENCE [LARGE SCALE GENOMIC DNA]</scope>
</reference>
<keyword evidence="3 4" id="KW-0326">Glycosidase</keyword>
<feature type="transmembrane region" description="Helical" evidence="5">
    <location>
        <begin position="65"/>
        <end position="88"/>
    </location>
</feature>
<name>A0A4W3IW57_CALMI</name>
<dbReference type="PANTHER" id="PTHR43053:SF4">
    <property type="entry name" value="MYOGENESIS-REGULATING GLYCOSIDASE"/>
    <property type="match status" value="1"/>
</dbReference>
<protein>
    <submittedName>
        <fullName evidence="8">Myosis regulating glycosidase</fullName>
    </submittedName>
</protein>
<reference evidence="8" key="4">
    <citation type="submission" date="2025-08" db="UniProtKB">
        <authorList>
            <consortium name="Ensembl"/>
        </authorList>
    </citation>
    <scope>IDENTIFICATION</scope>
</reference>
<dbReference type="FunCoup" id="A0A4W3IW57">
    <property type="interactions" value="101"/>
</dbReference>
<dbReference type="CTD" id="57462"/>
<keyword evidence="2 4" id="KW-0378">Hydrolase</keyword>
<dbReference type="STRING" id="7868.ENSCMIP00000024885"/>
<sequence>MSRPLQQSRDATVPDCVVMPQTLNREQLQQRPGKGESSRVDTMYQVVPGSLATTKEKQYKELKPLICAILLGLALVVASVMSWCYYTASLKTSITFRLEQLELHREGFVIRKSPDSVSFRMGFRSASIDPESCLQGDSGNRLSCTKSNRGEVNFYVETLKPKETVTCYNIHWRAGRPGSAVEHCMFWAGAKWYGGAEMSTQHWPMRVSGAMEPAPYVTGDVYSFRGGFGGVLERYWVSSRGVAVRVNDSVPLHVGWNSSHQEAVCLQARYGEGSPFKPRQGHEPGPGKEPVAELSYQVCVGTDLKVMHRYMAKKHFKKPRNVPAESMFRYPVWSTWALYKTQVDQNKVLHYAEKIKKYKFNHSHLEIDDKYSSTYGEFDFDPVKFPNVSELMDKLESDGFKVTLWVHPFVSYNSPSFAEGVERSLFVTDPGGRLPALVEWWHGVAALLDLTKPASAEWFRSGLENLRSRYGDGYAVASFKFDAGESTYLPARFATHKHLADPSAFSKTYAEMAASFPQMCEVRVGFRSQGLPCFVRMIDRDSVWGYELGLKSLIPTALTMSLLGYHFILPDMIGGNVYPNRTDVSDSDPDLPDRELYIRWLELSAFLPAMQFSVPPWLYDSEVLAIANKFTCLRESLVAPLLLQLAEEATQTGSPIIRPLWWLAPSDPQAQSADTQFLIGDSLMVAPVVEKGTKIRDVYLPSGKWQSFKGDLYDKTPFLITEFAVNLDEVAYFTKVN</sequence>